<evidence type="ECO:0000313" key="2">
    <source>
        <dbReference type="EMBL" id="OIJ68120.1"/>
    </source>
</evidence>
<proteinExistence type="predicted"/>
<comment type="caution">
    <text evidence="2">The sequence shown here is derived from an EMBL/GenBank/DDBJ whole genome shotgun (WGS) entry which is preliminary data.</text>
</comment>
<sequence>MRSNLPEVPAGFVGRPTELGHLADALRLHRLVTLTGPGGVGKSRLALQAAGELRARGGGGGGTPAAGGADHGRERDGAGHGREPGGADSTGAADGAESLGAADGPGRRRDVVVTWVDLWPLPDDRLLIATVADALDFADHTAADPLDALAVWLADKDVLIVLDSCEHLVPACRVLVDRLLDACPGVTVLATSREPLGLSDEHRVAVEPLSTGGEAVQLLGRLAAEAGRPLTGTPDMIVASRLCHRLEGIPLAVELIAGHLHEHTIDEMDRQLASRLDLAAAGPRPGPPRHQALRTTIGWSHELCGPAERLLWARMSVFRGPVDTYTLHAVCPSGPLRPDDVPSALHRLERQSVITQRTGLYRMLDTVRDYGRMWLRELGEEGPCADRHAAYYLDMARRADTGWLGPDQIRWYRWLGTVHADLCAALDHLLDTRPHEAVELSGRLAFFWSCCGHLQEAAHYLEESLALSGEPGPARGRAMWALGVVRVLRGEAVQAKVLADACRRDAELREDTDGLLRAAYLTGLAHLLDGKPVAATDAVDLALKNAGGLLAFSAAPVLCRLVRIFALTARGEWGPARQEAEALRENCAARGEWWTRSYTDYQLALIALLEDRADRATAHALSMLEGKRRIGDTFGLALGLDVLAFSLVADGVGERGVAAFAAGESYWGAVGHPQRGTPELAPLRDRYQNEARALVGADHYDELSVRARFRGPEAVLAELLGPVPPGQ</sequence>
<dbReference type="SUPFAM" id="SSF52540">
    <property type="entry name" value="P-loop containing nucleoside triphosphate hydrolases"/>
    <property type="match status" value="1"/>
</dbReference>
<organism evidence="2 3">
    <name type="scientific">Streptomyces mangrovisoli</name>
    <dbReference type="NCBI Taxonomy" id="1428628"/>
    <lineage>
        <taxon>Bacteria</taxon>
        <taxon>Bacillati</taxon>
        <taxon>Actinomycetota</taxon>
        <taxon>Actinomycetes</taxon>
        <taxon>Kitasatosporales</taxon>
        <taxon>Streptomycetaceae</taxon>
        <taxon>Streptomyces</taxon>
    </lineage>
</organism>
<dbReference type="InterPro" id="IPR027417">
    <property type="entry name" value="P-loop_NTPase"/>
</dbReference>
<reference evidence="2" key="1">
    <citation type="submission" date="2016-10" db="EMBL/GenBank/DDBJ databases">
        <title>Genome sequence of Streptomyces mangrovisoli MUSC 149.</title>
        <authorList>
            <person name="Lee L.-H."/>
            <person name="Ser H.-L."/>
        </authorList>
    </citation>
    <scope>NUCLEOTIDE SEQUENCE [LARGE SCALE GENOMIC DNA]</scope>
    <source>
        <strain evidence="2">MUSC 149</strain>
    </source>
</reference>
<feature type="compositionally biased region" description="Basic and acidic residues" evidence="1">
    <location>
        <begin position="70"/>
        <end position="85"/>
    </location>
</feature>
<evidence type="ECO:0008006" key="4">
    <source>
        <dbReference type="Google" id="ProtNLM"/>
    </source>
</evidence>
<gene>
    <name evidence="2" type="ORF">WN71_010040</name>
</gene>
<name>A0A1J4P0J6_9ACTN</name>
<dbReference type="PANTHER" id="PTHR47691:SF3">
    <property type="entry name" value="HTH-TYPE TRANSCRIPTIONAL REGULATOR RV0890C-RELATED"/>
    <property type="match status" value="1"/>
</dbReference>
<dbReference type="OrthoDB" id="499349at2"/>
<evidence type="ECO:0000256" key="1">
    <source>
        <dbReference type="SAM" id="MobiDB-lite"/>
    </source>
</evidence>
<protein>
    <recommendedName>
        <fullName evidence="4">NB-ARC domain-containing protein</fullName>
    </recommendedName>
</protein>
<dbReference type="PANTHER" id="PTHR47691">
    <property type="entry name" value="REGULATOR-RELATED"/>
    <property type="match status" value="1"/>
</dbReference>
<dbReference type="Gene3D" id="3.40.50.300">
    <property type="entry name" value="P-loop containing nucleotide triphosphate hydrolases"/>
    <property type="match status" value="1"/>
</dbReference>
<dbReference type="RefSeq" id="WP_046584617.1">
    <property type="nucleotide sequence ID" value="NZ_LAVA02000019.1"/>
</dbReference>
<dbReference type="AlphaFoldDB" id="A0A1J4P0J6"/>
<dbReference type="Proteomes" id="UP000034196">
    <property type="component" value="Unassembled WGS sequence"/>
</dbReference>
<keyword evidence="3" id="KW-1185">Reference proteome</keyword>
<feature type="compositionally biased region" description="Low complexity" evidence="1">
    <location>
        <begin position="86"/>
        <end position="96"/>
    </location>
</feature>
<dbReference type="EMBL" id="LAVA02000019">
    <property type="protein sequence ID" value="OIJ68120.1"/>
    <property type="molecule type" value="Genomic_DNA"/>
</dbReference>
<dbReference type="STRING" id="1428628.WN71_010040"/>
<evidence type="ECO:0000313" key="3">
    <source>
        <dbReference type="Proteomes" id="UP000034196"/>
    </source>
</evidence>
<feature type="compositionally biased region" description="Gly residues" evidence="1">
    <location>
        <begin position="56"/>
        <end position="65"/>
    </location>
</feature>
<accession>A0A1J4P0J6</accession>
<feature type="region of interest" description="Disordered" evidence="1">
    <location>
        <begin position="54"/>
        <end position="104"/>
    </location>
</feature>